<proteinExistence type="predicted"/>
<dbReference type="PROSITE" id="PS51257">
    <property type="entry name" value="PROKAR_LIPOPROTEIN"/>
    <property type="match status" value="1"/>
</dbReference>
<sequence length="117" mass="13014">MSRHAASRLAPAILTLLLFSCLPFKPWGGPGEVRHRDLPKLKRLAGDPVRRLGRPDSIPSLDDPRFVPGAEADFMQDHETVLGVVHHGQAKAYSLWHLDRHEIVNDVVGETPVAVTW</sequence>
<accession>A0A8A4TPN9</accession>
<dbReference type="Proteomes" id="UP000663929">
    <property type="component" value="Chromosome"/>
</dbReference>
<organism evidence="1 2">
    <name type="scientific">Sulfidibacter corallicola</name>
    <dbReference type="NCBI Taxonomy" id="2818388"/>
    <lineage>
        <taxon>Bacteria</taxon>
        <taxon>Pseudomonadati</taxon>
        <taxon>Acidobacteriota</taxon>
        <taxon>Holophagae</taxon>
        <taxon>Acanthopleuribacterales</taxon>
        <taxon>Acanthopleuribacteraceae</taxon>
        <taxon>Sulfidibacter</taxon>
    </lineage>
</organism>
<reference evidence="1" key="1">
    <citation type="submission" date="2021-03" db="EMBL/GenBank/DDBJ databases">
        <title>Acanthopleuribacteraceae sp. M133.</title>
        <authorList>
            <person name="Wang G."/>
        </authorList>
    </citation>
    <scope>NUCLEOTIDE SEQUENCE</scope>
    <source>
        <strain evidence="1">M133</strain>
    </source>
</reference>
<evidence type="ECO:0000313" key="2">
    <source>
        <dbReference type="Proteomes" id="UP000663929"/>
    </source>
</evidence>
<dbReference type="KEGG" id="scor:J3U87_02915"/>
<keyword evidence="2" id="KW-1185">Reference proteome</keyword>
<dbReference type="AlphaFoldDB" id="A0A8A4TPN9"/>
<name>A0A8A4TPN9_SULCO</name>
<dbReference type="InterPro" id="IPR021516">
    <property type="entry name" value="DUF3179"/>
</dbReference>
<dbReference type="Pfam" id="PF11376">
    <property type="entry name" value="DUF3179"/>
    <property type="match status" value="1"/>
</dbReference>
<protein>
    <submittedName>
        <fullName evidence="1">DUF3179 domain-containing protein</fullName>
    </submittedName>
</protein>
<dbReference type="EMBL" id="CP071793">
    <property type="protein sequence ID" value="QTD51397.1"/>
    <property type="molecule type" value="Genomic_DNA"/>
</dbReference>
<evidence type="ECO:0000313" key="1">
    <source>
        <dbReference type="EMBL" id="QTD51397.1"/>
    </source>
</evidence>
<gene>
    <name evidence="1" type="ORF">J3U87_02915</name>
</gene>